<comment type="similarity">
    <text evidence="1">Belongs to the flagella basal body rod proteins family.</text>
</comment>
<dbReference type="GO" id="GO:0009288">
    <property type="term" value="C:bacterial-type flagellum"/>
    <property type="evidence" value="ECO:0007669"/>
    <property type="project" value="TreeGrafter"/>
</dbReference>
<dbReference type="PANTHER" id="PTHR30435">
    <property type="entry name" value="FLAGELLAR PROTEIN"/>
    <property type="match status" value="1"/>
</dbReference>
<evidence type="ECO:0000256" key="1">
    <source>
        <dbReference type="ARBA" id="ARBA00009677"/>
    </source>
</evidence>
<evidence type="ECO:0000259" key="3">
    <source>
        <dbReference type="Pfam" id="PF06429"/>
    </source>
</evidence>
<evidence type="ECO:0000313" key="4">
    <source>
        <dbReference type="EMBL" id="NBI30588.1"/>
    </source>
</evidence>
<dbReference type="InterPro" id="IPR010930">
    <property type="entry name" value="Flg_bb/hook_C_dom"/>
</dbReference>
<dbReference type="Pfam" id="PF06429">
    <property type="entry name" value="Flg_bbr_C"/>
    <property type="match status" value="1"/>
</dbReference>
<feature type="domain" description="Flagellar basal body rod protein N-terminal" evidence="2">
    <location>
        <begin position="5"/>
        <end position="35"/>
    </location>
</feature>
<reference evidence="4 5" key="1">
    <citation type="submission" date="2019-01" db="EMBL/GenBank/DDBJ databases">
        <title>Chengkuizengella sp. nov., isolated from deep-sea sediment of East Pacific Ocean.</title>
        <authorList>
            <person name="Yang J."/>
            <person name="Lai Q."/>
            <person name="Shao Z."/>
        </authorList>
    </citation>
    <scope>NUCLEOTIDE SEQUENCE [LARGE SCALE GENOMIC DNA]</scope>
    <source>
        <strain evidence="4 5">YPA3-1-1</strain>
    </source>
</reference>
<keyword evidence="4" id="KW-0969">Cilium</keyword>
<dbReference type="SUPFAM" id="SSF117143">
    <property type="entry name" value="Flagellar hook protein flgE"/>
    <property type="match status" value="1"/>
</dbReference>
<dbReference type="InterPro" id="IPR019776">
    <property type="entry name" value="Flagellar_basal_body_rod_CS"/>
</dbReference>
<dbReference type="PANTHER" id="PTHR30435:SF19">
    <property type="entry name" value="FLAGELLAR BASAL-BODY ROD PROTEIN FLGG"/>
    <property type="match status" value="1"/>
</dbReference>
<dbReference type="OrthoDB" id="9800375at2"/>
<gene>
    <name evidence="4" type="ORF">ERL59_16685</name>
</gene>
<name>A0A6N9Q6W1_9BACL</name>
<proteinExistence type="inferred from homology"/>
<accession>A0A6N9Q6W1</accession>
<protein>
    <submittedName>
        <fullName evidence="4">Flagellar hook-basal body protein</fullName>
    </submittedName>
</protein>
<organism evidence="4 5">
    <name type="scientific">Chengkuizengella marina</name>
    <dbReference type="NCBI Taxonomy" id="2507566"/>
    <lineage>
        <taxon>Bacteria</taxon>
        <taxon>Bacillati</taxon>
        <taxon>Bacillota</taxon>
        <taxon>Bacilli</taxon>
        <taxon>Bacillales</taxon>
        <taxon>Paenibacillaceae</taxon>
        <taxon>Chengkuizengella</taxon>
    </lineage>
</organism>
<keyword evidence="4" id="KW-0966">Cell projection</keyword>
<sequence>MIKGLYTATAGMLTQQKRHDTITNNVSNINTPGFKEAVPISRSFPELYISMIQKGSSNEIGSFHSGVMIEETVNVFTPGQIIETKNAEDLMISSNLQPVDEDGNPHTDENGDLIEIQFDAFGKGLTPDGIEVYQPEVFFTLWNADEQPRYIQNVKLFINDQKQLMTEEGFLFLGQDGQPITLFDDDLSVQQIQIQKNGQLLYNGEEVTDIVGQPITLLLSKVNNPHHMAREGNGVYTIINDEKAAVTNLDGLEDQSIEVLQGYIEGSNVDAAQSMVDLTSAMRIYEANQQVIKMLDDTLSKTVNEIGRVQ</sequence>
<dbReference type="InterPro" id="IPR001444">
    <property type="entry name" value="Flag_bb_rod_N"/>
</dbReference>
<dbReference type="EMBL" id="SIJB01000033">
    <property type="protein sequence ID" value="NBI30588.1"/>
    <property type="molecule type" value="Genomic_DNA"/>
</dbReference>
<dbReference type="InterPro" id="IPR037925">
    <property type="entry name" value="FlgE/F/G-like"/>
</dbReference>
<feature type="domain" description="Flagellar basal-body/hook protein C-terminal" evidence="3">
    <location>
        <begin position="261"/>
        <end position="304"/>
    </location>
</feature>
<dbReference type="Pfam" id="PF00460">
    <property type="entry name" value="Flg_bb_rod"/>
    <property type="match status" value="1"/>
</dbReference>
<dbReference type="AlphaFoldDB" id="A0A6N9Q6W1"/>
<dbReference type="RefSeq" id="WP_160647414.1">
    <property type="nucleotide sequence ID" value="NZ_SIJB01000033.1"/>
</dbReference>
<dbReference type="GO" id="GO:0071978">
    <property type="term" value="P:bacterial-type flagellum-dependent swarming motility"/>
    <property type="evidence" value="ECO:0007669"/>
    <property type="project" value="TreeGrafter"/>
</dbReference>
<dbReference type="PROSITE" id="PS00588">
    <property type="entry name" value="FLAGELLA_BB_ROD"/>
    <property type="match status" value="1"/>
</dbReference>
<evidence type="ECO:0000259" key="2">
    <source>
        <dbReference type="Pfam" id="PF00460"/>
    </source>
</evidence>
<comment type="caution">
    <text evidence="4">The sequence shown here is derived from an EMBL/GenBank/DDBJ whole genome shotgun (WGS) entry which is preliminary data.</text>
</comment>
<keyword evidence="4" id="KW-0282">Flagellum</keyword>
<keyword evidence="5" id="KW-1185">Reference proteome</keyword>
<evidence type="ECO:0000313" key="5">
    <source>
        <dbReference type="Proteomes" id="UP000448943"/>
    </source>
</evidence>
<dbReference type="Proteomes" id="UP000448943">
    <property type="component" value="Unassembled WGS sequence"/>
</dbReference>